<dbReference type="EMBL" id="OU893332">
    <property type="protein sequence ID" value="CAG9782204.1"/>
    <property type="molecule type" value="Genomic_DNA"/>
</dbReference>
<proteinExistence type="predicted"/>
<dbReference type="OrthoDB" id="6375801at2759"/>
<evidence type="ECO:0000313" key="2">
    <source>
        <dbReference type="EMBL" id="CAG9782204.1"/>
    </source>
</evidence>
<feature type="region of interest" description="Disordered" evidence="1">
    <location>
        <begin position="405"/>
        <end position="430"/>
    </location>
</feature>
<dbReference type="PANTHER" id="PTHR46601:SF1">
    <property type="entry name" value="ADF-H DOMAIN-CONTAINING PROTEIN"/>
    <property type="match status" value="1"/>
</dbReference>
<feature type="compositionally biased region" description="Basic residues" evidence="1">
    <location>
        <begin position="27"/>
        <end position="42"/>
    </location>
</feature>
<keyword evidence="3" id="KW-1185">Reference proteome</keyword>
<gene>
    <name evidence="2" type="ORF">DIATSA_LOCUS484</name>
</gene>
<protein>
    <submittedName>
        <fullName evidence="2">Uncharacterized protein</fullName>
    </submittedName>
</protein>
<evidence type="ECO:0000313" key="3">
    <source>
        <dbReference type="Proteomes" id="UP001153714"/>
    </source>
</evidence>
<dbReference type="Proteomes" id="UP001153714">
    <property type="component" value="Chromosome 1"/>
</dbReference>
<organism evidence="2 3">
    <name type="scientific">Diatraea saccharalis</name>
    <name type="common">sugarcane borer</name>
    <dbReference type="NCBI Taxonomy" id="40085"/>
    <lineage>
        <taxon>Eukaryota</taxon>
        <taxon>Metazoa</taxon>
        <taxon>Ecdysozoa</taxon>
        <taxon>Arthropoda</taxon>
        <taxon>Hexapoda</taxon>
        <taxon>Insecta</taxon>
        <taxon>Pterygota</taxon>
        <taxon>Neoptera</taxon>
        <taxon>Endopterygota</taxon>
        <taxon>Lepidoptera</taxon>
        <taxon>Glossata</taxon>
        <taxon>Ditrysia</taxon>
        <taxon>Pyraloidea</taxon>
        <taxon>Crambidae</taxon>
        <taxon>Crambinae</taxon>
        <taxon>Diatraea</taxon>
    </lineage>
</organism>
<name>A0A9N9N269_9NEOP</name>
<accession>A0A9N9N269</accession>
<dbReference type="AlphaFoldDB" id="A0A9N9N269"/>
<reference evidence="2" key="2">
    <citation type="submission" date="2022-10" db="EMBL/GenBank/DDBJ databases">
        <authorList>
            <consortium name="ENA_rothamsted_submissions"/>
            <consortium name="culmorum"/>
            <person name="King R."/>
        </authorList>
    </citation>
    <scope>NUCLEOTIDE SEQUENCE</scope>
</reference>
<reference evidence="2" key="1">
    <citation type="submission" date="2021-12" db="EMBL/GenBank/DDBJ databases">
        <authorList>
            <person name="King R."/>
        </authorList>
    </citation>
    <scope>NUCLEOTIDE SEQUENCE</scope>
</reference>
<sequence length="479" mass="54664">MPKRKFSGAMPRQSRSKSNLSEEEKKIRRREQKKLSIRRARAKMSEAALEERRKKDRERYRKKKEQGQIKTIKDYTPRQQRNTCLCAIHTNNNFMVRALYNAKAIAYISATELVKSLCCDTGLTLYCLERDCAECKEKTIQHNDFNDNDTITYERWITKTVTVVVKGQEKKCKKTVKEKVVTTKKKLLGILQSNLPTLMKHIAYVMHQSNAILTIKQRLRPGHGLLHIDFPENYNCKYGQEIQSAHFGGSKIQLSLHTSVYYYTQSEPSNNYTKNNSFCTVSENINHDPVLICVHLHALINRILELSPNLKTLHILSDGPSTQYRNKSMFHLIATYLSKEFGVNSIIWHYSERGHGKGAPDGVGGCIKRICDSCVATGQDVASLDNLMLCLDKRCKVTDLSRATTPNSIEVPGTPDAPTEPNSPALTDRMTPDNLIMQPILRPKKRKFWISSDTDTDDDAPIAKKTYIDMLTSDDENIF</sequence>
<feature type="compositionally biased region" description="Basic and acidic residues" evidence="1">
    <location>
        <begin position="49"/>
        <end position="71"/>
    </location>
</feature>
<feature type="region of interest" description="Disordered" evidence="1">
    <location>
        <begin position="1"/>
        <end position="71"/>
    </location>
</feature>
<evidence type="ECO:0000256" key="1">
    <source>
        <dbReference type="SAM" id="MobiDB-lite"/>
    </source>
</evidence>
<dbReference type="PANTHER" id="PTHR46601">
    <property type="entry name" value="ULP_PROTEASE DOMAIN-CONTAINING PROTEIN"/>
    <property type="match status" value="1"/>
</dbReference>